<reference evidence="2" key="1">
    <citation type="journal article" date="2023" name="Mol. Phylogenet. Evol.">
        <title>Genome-scale phylogeny and comparative genomics of the fungal order Sordariales.</title>
        <authorList>
            <person name="Hensen N."/>
            <person name="Bonometti L."/>
            <person name="Westerberg I."/>
            <person name="Brannstrom I.O."/>
            <person name="Guillou S."/>
            <person name="Cros-Aarteil S."/>
            <person name="Calhoun S."/>
            <person name="Haridas S."/>
            <person name="Kuo A."/>
            <person name="Mondo S."/>
            <person name="Pangilinan J."/>
            <person name="Riley R."/>
            <person name="LaButti K."/>
            <person name="Andreopoulos B."/>
            <person name="Lipzen A."/>
            <person name="Chen C."/>
            <person name="Yan M."/>
            <person name="Daum C."/>
            <person name="Ng V."/>
            <person name="Clum A."/>
            <person name="Steindorff A."/>
            <person name="Ohm R.A."/>
            <person name="Martin F."/>
            <person name="Silar P."/>
            <person name="Natvig D.O."/>
            <person name="Lalanne C."/>
            <person name="Gautier V."/>
            <person name="Ament-Velasquez S.L."/>
            <person name="Kruys A."/>
            <person name="Hutchinson M.I."/>
            <person name="Powell A.J."/>
            <person name="Barry K."/>
            <person name="Miller A.N."/>
            <person name="Grigoriev I.V."/>
            <person name="Debuchy R."/>
            <person name="Gladieux P."/>
            <person name="Hiltunen Thoren M."/>
            <person name="Johannesson H."/>
        </authorList>
    </citation>
    <scope>NUCLEOTIDE SEQUENCE</scope>
    <source>
        <strain evidence="2">CBS 118394</strain>
    </source>
</reference>
<dbReference type="InterPro" id="IPR002925">
    <property type="entry name" value="Dienelactn_hydro"/>
</dbReference>
<gene>
    <name evidence="2" type="ORF">B0H66DRAFT_146833</name>
</gene>
<dbReference type="PANTHER" id="PTHR17630">
    <property type="entry name" value="DIENELACTONE HYDROLASE"/>
    <property type="match status" value="1"/>
</dbReference>
<dbReference type="InterPro" id="IPR029058">
    <property type="entry name" value="AB_hydrolase_fold"/>
</dbReference>
<organism evidence="2 3">
    <name type="scientific">Apodospora peruviana</name>
    <dbReference type="NCBI Taxonomy" id="516989"/>
    <lineage>
        <taxon>Eukaryota</taxon>
        <taxon>Fungi</taxon>
        <taxon>Dikarya</taxon>
        <taxon>Ascomycota</taxon>
        <taxon>Pezizomycotina</taxon>
        <taxon>Sordariomycetes</taxon>
        <taxon>Sordariomycetidae</taxon>
        <taxon>Sordariales</taxon>
        <taxon>Lasiosphaeriaceae</taxon>
        <taxon>Apodospora</taxon>
    </lineage>
</organism>
<evidence type="ECO:0000313" key="2">
    <source>
        <dbReference type="EMBL" id="KAK3326100.1"/>
    </source>
</evidence>
<dbReference type="Proteomes" id="UP001283341">
    <property type="component" value="Unassembled WGS sequence"/>
</dbReference>
<dbReference type="SUPFAM" id="SSF53474">
    <property type="entry name" value="alpha/beta-Hydrolases"/>
    <property type="match status" value="1"/>
</dbReference>
<protein>
    <submittedName>
        <fullName evidence="2">Alpha/Beta hydrolase protein</fullName>
    </submittedName>
</protein>
<evidence type="ECO:0000259" key="1">
    <source>
        <dbReference type="Pfam" id="PF01738"/>
    </source>
</evidence>
<dbReference type="GO" id="GO:0016787">
    <property type="term" value="F:hydrolase activity"/>
    <property type="evidence" value="ECO:0007669"/>
    <property type="project" value="UniProtKB-KW"/>
</dbReference>
<name>A0AAE0IJK1_9PEZI</name>
<comment type="caution">
    <text evidence="2">The sequence shown here is derived from an EMBL/GenBank/DDBJ whole genome shotgun (WGS) entry which is preliminary data.</text>
</comment>
<evidence type="ECO:0000313" key="3">
    <source>
        <dbReference type="Proteomes" id="UP001283341"/>
    </source>
</evidence>
<dbReference type="Gene3D" id="3.40.50.1820">
    <property type="entry name" value="alpha/beta hydrolase"/>
    <property type="match status" value="1"/>
</dbReference>
<sequence length="275" mass="30210">MGESVSSSESPIPLCCLKAFQWAGTPSGTETTIPSSSTGLTPIDNKAYVTGTNPKVAIMIIHDVLGWTFANVRLLADHYAREIDATVYVPDFFAGQVLDHNLLLQERFAEVPGLDKFMVANAREVREPEIFACAKALRSNLGYEKVGAVGFCWGGWGVFRLASKEHRLQGGRKLVDAITCGHPGLLTEADVEGVDESVAMQVLAPEHDQWFSDEMKVYAFTTLTQKVKAQVDFQFFPGVTHGCLVRGDENKKGERAAMVRGKNAAVAWMRQWLVT</sequence>
<keyword evidence="3" id="KW-1185">Reference proteome</keyword>
<accession>A0AAE0IJK1</accession>
<dbReference type="PANTHER" id="PTHR17630:SF55">
    <property type="entry name" value="DIENELACTONE HYDROLASE FAMILY PROTEIN (AFU_ORTHOLOGUE AFUA_1G01900)"/>
    <property type="match status" value="1"/>
</dbReference>
<dbReference type="Pfam" id="PF01738">
    <property type="entry name" value="DLH"/>
    <property type="match status" value="1"/>
</dbReference>
<feature type="domain" description="Dienelactone hydrolase" evidence="1">
    <location>
        <begin position="52"/>
        <end position="271"/>
    </location>
</feature>
<reference evidence="2" key="2">
    <citation type="submission" date="2023-06" db="EMBL/GenBank/DDBJ databases">
        <authorList>
            <consortium name="Lawrence Berkeley National Laboratory"/>
            <person name="Haridas S."/>
            <person name="Hensen N."/>
            <person name="Bonometti L."/>
            <person name="Westerberg I."/>
            <person name="Brannstrom I.O."/>
            <person name="Guillou S."/>
            <person name="Cros-Aarteil S."/>
            <person name="Calhoun S."/>
            <person name="Kuo A."/>
            <person name="Mondo S."/>
            <person name="Pangilinan J."/>
            <person name="Riley R."/>
            <person name="Labutti K."/>
            <person name="Andreopoulos B."/>
            <person name="Lipzen A."/>
            <person name="Chen C."/>
            <person name="Yanf M."/>
            <person name="Daum C."/>
            <person name="Ng V."/>
            <person name="Clum A."/>
            <person name="Steindorff A."/>
            <person name="Ohm R."/>
            <person name="Martin F."/>
            <person name="Silar P."/>
            <person name="Natvig D."/>
            <person name="Lalanne C."/>
            <person name="Gautier V."/>
            <person name="Ament-Velasquez S.L."/>
            <person name="Kruys A."/>
            <person name="Hutchinson M.I."/>
            <person name="Powell A.J."/>
            <person name="Barry K."/>
            <person name="Miller A.N."/>
            <person name="Grigoriev I.V."/>
            <person name="Debuchy R."/>
            <person name="Gladieux P."/>
            <person name="Thoren M.H."/>
            <person name="Johannesson H."/>
        </authorList>
    </citation>
    <scope>NUCLEOTIDE SEQUENCE</scope>
    <source>
        <strain evidence="2">CBS 118394</strain>
    </source>
</reference>
<dbReference type="EMBL" id="JAUEDM010000002">
    <property type="protein sequence ID" value="KAK3326100.1"/>
    <property type="molecule type" value="Genomic_DNA"/>
</dbReference>
<proteinExistence type="predicted"/>
<keyword evidence="2" id="KW-0378">Hydrolase</keyword>
<dbReference type="AlphaFoldDB" id="A0AAE0IJK1"/>